<dbReference type="OrthoDB" id="4831122at2759"/>
<name>A0A2T2N4C4_CORCC</name>
<sequence length="258" mass="27953">MQLTSAFALASSLALVSAFPTPDGASKPITVRHDDVVLVGEGRFEVMKRSEFAELEQLRKSSIPPPAPGHFNASLKSYSGPELGHAVSESNTSSHTKRKNQNIIIPNEPQRFLGWDVLMSQVVKGAPTTIYVGTGYEISNEISVGVGLEVGLISDFLSVSTSVDYSNSWTSTQSQELEAEVPEGMYGAFVINPWTNRQSGYIWTGDMGKLGAGGSRTYWQADSFESRKYGDLAWVDGLITLCTGAEFPLKRCMGEGTL</sequence>
<keyword evidence="4" id="KW-1185">Reference proteome</keyword>
<accession>A0A2T2N4C4</accession>
<feature type="region of interest" description="Disordered" evidence="1">
    <location>
        <begin position="82"/>
        <end position="101"/>
    </location>
</feature>
<feature type="chain" id="PRO_5015746926" description="Celp0028 effector like protein" evidence="2">
    <location>
        <begin position="19"/>
        <end position="258"/>
    </location>
</feature>
<evidence type="ECO:0000313" key="3">
    <source>
        <dbReference type="EMBL" id="PSN60264.1"/>
    </source>
</evidence>
<evidence type="ECO:0000256" key="2">
    <source>
        <dbReference type="SAM" id="SignalP"/>
    </source>
</evidence>
<organism evidence="3 4">
    <name type="scientific">Corynespora cassiicola Philippines</name>
    <dbReference type="NCBI Taxonomy" id="1448308"/>
    <lineage>
        <taxon>Eukaryota</taxon>
        <taxon>Fungi</taxon>
        <taxon>Dikarya</taxon>
        <taxon>Ascomycota</taxon>
        <taxon>Pezizomycotina</taxon>
        <taxon>Dothideomycetes</taxon>
        <taxon>Pleosporomycetidae</taxon>
        <taxon>Pleosporales</taxon>
        <taxon>Corynesporascaceae</taxon>
        <taxon>Corynespora</taxon>
    </lineage>
</organism>
<evidence type="ECO:0008006" key="5">
    <source>
        <dbReference type="Google" id="ProtNLM"/>
    </source>
</evidence>
<gene>
    <name evidence="3" type="ORF">BS50DRAFT_579417</name>
</gene>
<evidence type="ECO:0000313" key="4">
    <source>
        <dbReference type="Proteomes" id="UP000240883"/>
    </source>
</evidence>
<feature type="signal peptide" evidence="2">
    <location>
        <begin position="1"/>
        <end position="18"/>
    </location>
</feature>
<protein>
    <recommendedName>
        <fullName evidence="5">Celp0028 effector like protein</fullName>
    </recommendedName>
</protein>
<proteinExistence type="predicted"/>
<keyword evidence="2" id="KW-0732">Signal</keyword>
<evidence type="ECO:0000256" key="1">
    <source>
        <dbReference type="SAM" id="MobiDB-lite"/>
    </source>
</evidence>
<reference evidence="3 4" key="1">
    <citation type="journal article" date="2018" name="Front. Microbiol.">
        <title>Genome-Wide Analysis of Corynespora cassiicola Leaf Fall Disease Putative Effectors.</title>
        <authorList>
            <person name="Lopez D."/>
            <person name="Ribeiro S."/>
            <person name="Label P."/>
            <person name="Fumanal B."/>
            <person name="Venisse J.S."/>
            <person name="Kohler A."/>
            <person name="de Oliveira R.R."/>
            <person name="Labutti K."/>
            <person name="Lipzen A."/>
            <person name="Lail K."/>
            <person name="Bauer D."/>
            <person name="Ohm R.A."/>
            <person name="Barry K.W."/>
            <person name="Spatafora J."/>
            <person name="Grigoriev I.V."/>
            <person name="Martin F.M."/>
            <person name="Pujade-Renaud V."/>
        </authorList>
    </citation>
    <scope>NUCLEOTIDE SEQUENCE [LARGE SCALE GENOMIC DNA]</scope>
    <source>
        <strain evidence="3 4">Philippines</strain>
    </source>
</reference>
<dbReference type="AlphaFoldDB" id="A0A2T2N4C4"/>
<dbReference type="EMBL" id="KZ678150">
    <property type="protein sequence ID" value="PSN60264.1"/>
    <property type="molecule type" value="Genomic_DNA"/>
</dbReference>
<dbReference type="Proteomes" id="UP000240883">
    <property type="component" value="Unassembled WGS sequence"/>
</dbReference>